<organism evidence="3 4">
    <name type="scientific">Micrococcus cohnii</name>
    <dbReference type="NCBI Taxonomy" id="993416"/>
    <lineage>
        <taxon>Bacteria</taxon>
        <taxon>Bacillati</taxon>
        <taxon>Actinomycetota</taxon>
        <taxon>Actinomycetes</taxon>
        <taxon>Micrococcales</taxon>
        <taxon>Micrococcaceae</taxon>
        <taxon>Micrococcus</taxon>
    </lineage>
</organism>
<evidence type="ECO:0000256" key="1">
    <source>
        <dbReference type="SAM" id="MobiDB-lite"/>
    </source>
</evidence>
<keyword evidence="2" id="KW-1133">Transmembrane helix</keyword>
<keyword evidence="2" id="KW-0472">Membrane</keyword>
<dbReference type="Proteomes" id="UP000540191">
    <property type="component" value="Unassembled WGS sequence"/>
</dbReference>
<evidence type="ECO:0000313" key="4">
    <source>
        <dbReference type="Proteomes" id="UP000540191"/>
    </source>
</evidence>
<protein>
    <recommendedName>
        <fullName evidence="5">Cardiolipin synthase N-terminal domain-containing protein</fullName>
    </recommendedName>
</protein>
<dbReference type="AlphaFoldDB" id="A0A7W7GNM4"/>
<evidence type="ECO:0000313" key="3">
    <source>
        <dbReference type="EMBL" id="MBB4735371.1"/>
    </source>
</evidence>
<dbReference type="RefSeq" id="WP_246418700.1">
    <property type="nucleotide sequence ID" value="NZ_JACHNA010000001.1"/>
</dbReference>
<proteinExistence type="predicted"/>
<dbReference type="EMBL" id="JACHNA010000001">
    <property type="protein sequence ID" value="MBB4735371.1"/>
    <property type="molecule type" value="Genomic_DNA"/>
</dbReference>
<keyword evidence="2" id="KW-0812">Transmembrane</keyword>
<gene>
    <name evidence="3" type="ORF">HDA30_000879</name>
</gene>
<feature type="transmembrane region" description="Helical" evidence="2">
    <location>
        <begin position="23"/>
        <end position="44"/>
    </location>
</feature>
<comment type="caution">
    <text evidence="3">The sequence shown here is derived from an EMBL/GenBank/DDBJ whole genome shotgun (WGS) entry which is preliminary data.</text>
</comment>
<accession>A0A7W7GNM4</accession>
<evidence type="ECO:0008006" key="5">
    <source>
        <dbReference type="Google" id="ProtNLM"/>
    </source>
</evidence>
<name>A0A7W7GNM4_9MICC</name>
<feature type="transmembrane region" description="Helical" evidence="2">
    <location>
        <begin position="56"/>
        <end position="74"/>
    </location>
</feature>
<evidence type="ECO:0000256" key="2">
    <source>
        <dbReference type="SAM" id="Phobius"/>
    </source>
</evidence>
<sequence>MCAGANTAGVLAAGAGLPAGMQAVGWTVALIVVAVWVAGFVSLARGPLDVNRRLPWALAMIGLPVLGACVWFWWRHRYYPARRAEQPGWDPNAREQGALPPPRTPRLAPRRRFDP</sequence>
<feature type="region of interest" description="Disordered" evidence="1">
    <location>
        <begin position="84"/>
        <end position="115"/>
    </location>
</feature>
<reference evidence="3 4" key="1">
    <citation type="submission" date="2020-08" db="EMBL/GenBank/DDBJ databases">
        <title>Sequencing the genomes of 1000 actinobacteria strains.</title>
        <authorList>
            <person name="Klenk H.-P."/>
        </authorList>
    </citation>
    <scope>NUCLEOTIDE SEQUENCE [LARGE SCALE GENOMIC DNA]</scope>
    <source>
        <strain evidence="3 4">DSM 23974</strain>
    </source>
</reference>
<keyword evidence="4" id="KW-1185">Reference proteome</keyword>